<evidence type="ECO:0008006" key="3">
    <source>
        <dbReference type="Google" id="ProtNLM"/>
    </source>
</evidence>
<dbReference type="EMBL" id="FOUR01000002">
    <property type="protein sequence ID" value="SFM71893.1"/>
    <property type="molecule type" value="Genomic_DNA"/>
</dbReference>
<proteinExistence type="predicted"/>
<dbReference type="AlphaFoldDB" id="A0A1I4T5K0"/>
<dbReference type="OrthoDB" id="9180264at2"/>
<gene>
    <name evidence="1" type="ORF">SAMN04487961_1009</name>
</gene>
<evidence type="ECO:0000313" key="2">
    <source>
        <dbReference type="Proteomes" id="UP000199339"/>
    </source>
</evidence>
<organism evidence="1 2">
    <name type="scientific">Marinobacter pelagius</name>
    <dbReference type="NCBI Taxonomy" id="379482"/>
    <lineage>
        <taxon>Bacteria</taxon>
        <taxon>Pseudomonadati</taxon>
        <taxon>Pseudomonadota</taxon>
        <taxon>Gammaproteobacteria</taxon>
        <taxon>Pseudomonadales</taxon>
        <taxon>Marinobacteraceae</taxon>
        <taxon>Marinobacter</taxon>
    </lineage>
</organism>
<evidence type="ECO:0000313" key="1">
    <source>
        <dbReference type="EMBL" id="SFM71893.1"/>
    </source>
</evidence>
<dbReference type="PROSITE" id="PS52050">
    <property type="entry name" value="WYL"/>
    <property type="match status" value="1"/>
</dbReference>
<reference evidence="2" key="1">
    <citation type="submission" date="2016-10" db="EMBL/GenBank/DDBJ databases">
        <authorList>
            <person name="Varghese N."/>
            <person name="Submissions S."/>
        </authorList>
    </citation>
    <scope>NUCLEOTIDE SEQUENCE [LARGE SCALE GENOMIC DNA]</scope>
    <source>
        <strain evidence="2">CGMCC 1.6775</strain>
    </source>
</reference>
<dbReference type="Proteomes" id="UP000199339">
    <property type="component" value="Unassembled WGS sequence"/>
</dbReference>
<accession>A0A1I4T5K0</accession>
<protein>
    <recommendedName>
        <fullName evidence="3">WYL domain-containing protein</fullName>
    </recommendedName>
</protein>
<name>A0A1I4T5K0_9GAMM</name>
<keyword evidence="2" id="KW-1185">Reference proteome</keyword>
<dbReference type="RefSeq" id="WP_091999676.1">
    <property type="nucleotide sequence ID" value="NZ_FOUR01000002.1"/>
</dbReference>
<sequence>MDISEVLQEAAQNGEVLTIAYHGGSQPGAKRQIAPIKVKDDKLRARCFSSESVKVFRIDKIEILEGDAAESYTAPTPSPKFKDIEDLVAHHLENFKKKGWTVDVSEESLLLFDHFKNGKPRKTPALSLFYEKYTSELYWDGEEDSDFACVEREKPWSVSARRKIFSAFKHFHKAADRFLTLESQSSPHPKE</sequence>